<organism evidence="2 3">
    <name type="scientific">Leptospira inadai serovar Lyme str. 10</name>
    <dbReference type="NCBI Taxonomy" id="1049790"/>
    <lineage>
        <taxon>Bacteria</taxon>
        <taxon>Pseudomonadati</taxon>
        <taxon>Spirochaetota</taxon>
        <taxon>Spirochaetia</taxon>
        <taxon>Leptospirales</taxon>
        <taxon>Leptospiraceae</taxon>
        <taxon>Leptospira</taxon>
    </lineage>
</organism>
<comment type="caution">
    <text evidence="2">The sequence shown here is derived from an EMBL/GenBank/DDBJ whole genome shotgun (WGS) entry which is preliminary data.</text>
</comment>
<dbReference type="AlphaFoldDB" id="V6HKH5"/>
<proteinExistence type="predicted"/>
<evidence type="ECO:0000313" key="2">
    <source>
        <dbReference type="EMBL" id="EQA37385.1"/>
    </source>
</evidence>
<dbReference type="Proteomes" id="UP000018719">
    <property type="component" value="Unassembled WGS sequence"/>
</dbReference>
<evidence type="ECO:0000256" key="1">
    <source>
        <dbReference type="SAM" id="MobiDB-lite"/>
    </source>
</evidence>
<feature type="region of interest" description="Disordered" evidence="1">
    <location>
        <begin position="33"/>
        <end position="52"/>
    </location>
</feature>
<name>V6HKH5_9LEPT</name>
<dbReference type="STRING" id="1049790.LEP1GSC047_4271"/>
<reference evidence="2 3" key="1">
    <citation type="submission" date="2013-05" db="EMBL/GenBank/DDBJ databases">
        <authorList>
            <person name="Harkins D.M."/>
            <person name="Durkin A.S."/>
            <person name="Brinkac L.M."/>
            <person name="Haft D.H."/>
            <person name="Selengut J.D."/>
            <person name="Sanka R."/>
            <person name="DePew J."/>
            <person name="Purushe J."/>
            <person name="Hartskeerl R.A."/>
            <person name="Ahmed A."/>
            <person name="van der Linden H."/>
            <person name="Goris M.G.A."/>
            <person name="Vinetz J.M."/>
            <person name="Sutton G.G."/>
            <person name="Nierman W.C."/>
            <person name="Fouts D.E."/>
        </authorList>
    </citation>
    <scope>NUCLEOTIDE SEQUENCE [LARGE SCALE GENOMIC DNA]</scope>
    <source>
        <strain evidence="2 3">10</strain>
    </source>
</reference>
<evidence type="ECO:0000313" key="3">
    <source>
        <dbReference type="Proteomes" id="UP000018719"/>
    </source>
</evidence>
<gene>
    <name evidence="2" type="ORF">LEP1GSC047_4271</name>
</gene>
<protein>
    <submittedName>
        <fullName evidence="2">Uncharacterized protein</fullName>
    </submittedName>
</protein>
<sequence>MRVGENFKTEYYEIDFGRLAYLHFQKAVYLNQAEGPRNPRSRQGVASPYLES</sequence>
<accession>V6HKH5</accession>
<dbReference type="EMBL" id="AHMM02000015">
    <property type="protein sequence ID" value="EQA37385.1"/>
    <property type="molecule type" value="Genomic_DNA"/>
</dbReference>